<feature type="chain" id="PRO_5021893444" description="Lipoprotein" evidence="2">
    <location>
        <begin position="22"/>
        <end position="97"/>
    </location>
</feature>
<gene>
    <name evidence="3" type="ORF">AAE02nite_33520</name>
</gene>
<feature type="signal peptide" evidence="2">
    <location>
        <begin position="1"/>
        <end position="21"/>
    </location>
</feature>
<dbReference type="EMBL" id="BJYS01000026">
    <property type="protein sequence ID" value="GEO05688.1"/>
    <property type="molecule type" value="Genomic_DNA"/>
</dbReference>
<dbReference type="Proteomes" id="UP000321532">
    <property type="component" value="Unassembled WGS sequence"/>
</dbReference>
<dbReference type="OrthoDB" id="887022at2"/>
<keyword evidence="4" id="KW-1185">Reference proteome</keyword>
<dbReference type="RefSeq" id="WP_146900223.1">
    <property type="nucleotide sequence ID" value="NZ_BJYS01000026.1"/>
</dbReference>
<organism evidence="3 4">
    <name type="scientific">Adhaeribacter aerolatus</name>
    <dbReference type="NCBI Taxonomy" id="670289"/>
    <lineage>
        <taxon>Bacteria</taxon>
        <taxon>Pseudomonadati</taxon>
        <taxon>Bacteroidota</taxon>
        <taxon>Cytophagia</taxon>
        <taxon>Cytophagales</taxon>
        <taxon>Hymenobacteraceae</taxon>
        <taxon>Adhaeribacter</taxon>
    </lineage>
</organism>
<evidence type="ECO:0000313" key="4">
    <source>
        <dbReference type="Proteomes" id="UP000321532"/>
    </source>
</evidence>
<comment type="caution">
    <text evidence="3">The sequence shown here is derived from an EMBL/GenBank/DDBJ whole genome shotgun (WGS) entry which is preliminary data.</text>
</comment>
<proteinExistence type="predicted"/>
<evidence type="ECO:0008006" key="5">
    <source>
        <dbReference type="Google" id="ProtNLM"/>
    </source>
</evidence>
<feature type="compositionally biased region" description="Basic and acidic residues" evidence="1">
    <location>
        <begin position="80"/>
        <end position="97"/>
    </location>
</feature>
<name>A0A512B143_9BACT</name>
<accession>A0A512B143</accession>
<feature type="region of interest" description="Disordered" evidence="1">
    <location>
        <begin position="21"/>
        <end position="97"/>
    </location>
</feature>
<sequence>MTKRILTIAFVIGGLSLAACSSEPSDLRPGKKVSVDAVPPGTRSTPNLDNAADKSAHDTQQQVQLNHDEHSNELEGGAKSVDKKEETTVKDSVENHE</sequence>
<dbReference type="PROSITE" id="PS51257">
    <property type="entry name" value="PROKAR_LIPOPROTEIN"/>
    <property type="match status" value="1"/>
</dbReference>
<evidence type="ECO:0000313" key="3">
    <source>
        <dbReference type="EMBL" id="GEO05688.1"/>
    </source>
</evidence>
<reference evidence="3 4" key="1">
    <citation type="submission" date="2019-07" db="EMBL/GenBank/DDBJ databases">
        <title>Whole genome shotgun sequence of Adhaeribacter aerolatus NBRC 106133.</title>
        <authorList>
            <person name="Hosoyama A."/>
            <person name="Uohara A."/>
            <person name="Ohji S."/>
            <person name="Ichikawa N."/>
        </authorList>
    </citation>
    <scope>NUCLEOTIDE SEQUENCE [LARGE SCALE GENOMIC DNA]</scope>
    <source>
        <strain evidence="3 4">NBRC 106133</strain>
    </source>
</reference>
<dbReference type="AlphaFoldDB" id="A0A512B143"/>
<keyword evidence="2" id="KW-0732">Signal</keyword>
<evidence type="ECO:0000256" key="1">
    <source>
        <dbReference type="SAM" id="MobiDB-lite"/>
    </source>
</evidence>
<protein>
    <recommendedName>
        <fullName evidence="5">Lipoprotein</fullName>
    </recommendedName>
</protein>
<evidence type="ECO:0000256" key="2">
    <source>
        <dbReference type="SAM" id="SignalP"/>
    </source>
</evidence>